<dbReference type="PANTHER" id="PTHR31435">
    <property type="entry name" value="PROTEIN NATD1"/>
    <property type="match status" value="1"/>
</dbReference>
<dbReference type="SUPFAM" id="SSF55729">
    <property type="entry name" value="Acyl-CoA N-acyltransferases (Nat)"/>
    <property type="match status" value="1"/>
</dbReference>
<dbReference type="AlphaFoldDB" id="A0A1H4WVE8"/>
<dbReference type="RefSeq" id="WP_073368953.1">
    <property type="nucleotide sequence ID" value="NZ_FNTL01000004.1"/>
</dbReference>
<feature type="compositionally biased region" description="Polar residues" evidence="1">
    <location>
        <begin position="1"/>
        <end position="11"/>
    </location>
</feature>
<dbReference type="Pfam" id="PF14542">
    <property type="entry name" value="Acetyltransf_CG"/>
    <property type="match status" value="1"/>
</dbReference>
<gene>
    <name evidence="3" type="ORF">SAMN04490220_3093</name>
</gene>
<sequence>MTSDDTTNSSAPEVRDAPDHHRFEIDVDGQRAGLTEYLDRDNQRIFFHTEIGDEFAGHGLASALIHSALDETVRGGKRIVPICPFVAGYLKKHDDFADSVDPVTPDAIQAVQDSRG</sequence>
<reference evidence="4" key="1">
    <citation type="submission" date="2016-10" db="EMBL/GenBank/DDBJ databases">
        <authorList>
            <person name="Varghese N."/>
        </authorList>
    </citation>
    <scope>NUCLEOTIDE SEQUENCE [LARGE SCALE GENOMIC DNA]</scope>
    <source>
        <strain evidence="4">DSM 44719</strain>
    </source>
</reference>
<evidence type="ECO:0000259" key="2">
    <source>
        <dbReference type="PROSITE" id="PS51729"/>
    </source>
</evidence>
<dbReference type="Gene3D" id="3.40.630.30">
    <property type="match status" value="1"/>
</dbReference>
<name>A0A1H4WVE8_RHOJO</name>
<feature type="region of interest" description="Disordered" evidence="1">
    <location>
        <begin position="1"/>
        <end position="23"/>
    </location>
</feature>
<accession>A0A1H4WVE8</accession>
<dbReference type="EMBL" id="FNTL01000004">
    <property type="protein sequence ID" value="SEC97293.1"/>
    <property type="molecule type" value="Genomic_DNA"/>
</dbReference>
<dbReference type="PROSITE" id="PS51729">
    <property type="entry name" value="GNAT_YJDJ"/>
    <property type="match status" value="1"/>
</dbReference>
<dbReference type="InterPro" id="IPR031165">
    <property type="entry name" value="GNAT_YJDJ"/>
</dbReference>
<evidence type="ECO:0000313" key="4">
    <source>
        <dbReference type="Proteomes" id="UP000183407"/>
    </source>
</evidence>
<proteinExistence type="predicted"/>
<feature type="compositionally biased region" description="Basic and acidic residues" evidence="1">
    <location>
        <begin position="13"/>
        <end position="23"/>
    </location>
</feature>
<protein>
    <recommendedName>
        <fullName evidence="2">N-acetyltransferase domain-containing protein</fullName>
    </recommendedName>
</protein>
<dbReference type="OrthoDB" id="5405911at2"/>
<dbReference type="Proteomes" id="UP000183407">
    <property type="component" value="Unassembled WGS sequence"/>
</dbReference>
<feature type="domain" description="N-acetyltransferase" evidence="2">
    <location>
        <begin position="15"/>
        <end position="101"/>
    </location>
</feature>
<dbReference type="PANTHER" id="PTHR31435:SF10">
    <property type="entry name" value="BSR4717 PROTEIN"/>
    <property type="match status" value="1"/>
</dbReference>
<evidence type="ECO:0000256" key="1">
    <source>
        <dbReference type="SAM" id="MobiDB-lite"/>
    </source>
</evidence>
<organism evidence="3 4">
    <name type="scientific">Rhodococcus jostii</name>
    <dbReference type="NCBI Taxonomy" id="132919"/>
    <lineage>
        <taxon>Bacteria</taxon>
        <taxon>Bacillati</taxon>
        <taxon>Actinomycetota</taxon>
        <taxon>Actinomycetes</taxon>
        <taxon>Mycobacteriales</taxon>
        <taxon>Nocardiaceae</taxon>
        <taxon>Rhodococcus</taxon>
    </lineage>
</organism>
<dbReference type="InterPro" id="IPR016181">
    <property type="entry name" value="Acyl_CoA_acyltransferase"/>
</dbReference>
<dbReference type="InterPro" id="IPR045057">
    <property type="entry name" value="Gcn5-rel_NAT"/>
</dbReference>
<evidence type="ECO:0000313" key="3">
    <source>
        <dbReference type="EMBL" id="SEC97293.1"/>
    </source>
</evidence>